<dbReference type="NCBIfam" id="TIGR02823">
    <property type="entry name" value="oxido_YhdH"/>
    <property type="match status" value="1"/>
</dbReference>
<dbReference type="Gene3D" id="3.90.180.10">
    <property type="entry name" value="Medium-chain alcohol dehydrogenases, catalytic domain"/>
    <property type="match status" value="1"/>
</dbReference>
<dbReference type="SUPFAM" id="SSF50129">
    <property type="entry name" value="GroES-like"/>
    <property type="match status" value="1"/>
</dbReference>
<name>A0AAP5KPE4_9ENTE</name>
<protein>
    <submittedName>
        <fullName evidence="3">YhdH/YhfP family quinone oxidoreductase</fullName>
    </submittedName>
</protein>
<sequence>MTEYRRLRVLKDETVHTQIETFTKPEIDEGHVLIAVSYSGINYKDALATKANTGVLRDYPMTPGVDLTGKIIASNDDAFHSGDLVLVTGFGLGVKQDGGLSDLQVVPASWCVKLPETLSEKQAMTFGTAGFTAALAVDALQKHGLTEKSRVLVTGATGGVGGFALHFLSQIGCQEITALSRKDSQNDYLTQLGATTVTSPAELFPEKNRPLNKQLFDFVIDAVGGETLAQVIPFVNYGGSLALCGNAGGIKLNTTVLPFILRGINLLGIDSVEASMDQRKKLWQKMAGEWAVPTALQVQEIQLEQVLETADALLSGNHVGRTIVALGGDVQ</sequence>
<evidence type="ECO:0000313" key="3">
    <source>
        <dbReference type="EMBL" id="MDT2636820.1"/>
    </source>
</evidence>
<dbReference type="PANTHER" id="PTHR43677:SF1">
    <property type="entry name" value="ACRYLYL-COA REDUCTASE ACUI-RELATED"/>
    <property type="match status" value="1"/>
</dbReference>
<dbReference type="CDD" id="cd05280">
    <property type="entry name" value="MDR_yhdh_yhfp"/>
    <property type="match status" value="1"/>
</dbReference>
<dbReference type="RefSeq" id="WP_137603551.1">
    <property type="nucleotide sequence ID" value="NZ_JARPYR010000004.1"/>
</dbReference>
<evidence type="ECO:0000313" key="5">
    <source>
        <dbReference type="Proteomes" id="UP001256547"/>
    </source>
</evidence>
<dbReference type="InterPro" id="IPR011032">
    <property type="entry name" value="GroES-like_sf"/>
</dbReference>
<dbReference type="InterPro" id="IPR013154">
    <property type="entry name" value="ADH-like_N"/>
</dbReference>
<evidence type="ECO:0000313" key="2">
    <source>
        <dbReference type="EMBL" id="MDT2595965.1"/>
    </source>
</evidence>
<dbReference type="Proteomes" id="UP001256547">
    <property type="component" value="Unassembled WGS sequence"/>
</dbReference>
<dbReference type="Pfam" id="PF08240">
    <property type="entry name" value="ADH_N"/>
    <property type="match status" value="1"/>
</dbReference>
<keyword evidence="5" id="KW-1185">Reference proteome</keyword>
<proteinExistence type="predicted"/>
<dbReference type="Gene3D" id="3.40.50.720">
    <property type="entry name" value="NAD(P)-binding Rossmann-like Domain"/>
    <property type="match status" value="1"/>
</dbReference>
<organism evidence="3 4">
    <name type="scientific">Enterococcus dongliensis</name>
    <dbReference type="NCBI Taxonomy" id="2559925"/>
    <lineage>
        <taxon>Bacteria</taxon>
        <taxon>Bacillati</taxon>
        <taxon>Bacillota</taxon>
        <taxon>Bacilli</taxon>
        <taxon>Lactobacillales</taxon>
        <taxon>Enterococcaceae</taxon>
        <taxon>Enterococcus</taxon>
    </lineage>
</organism>
<dbReference type="GO" id="GO:0043957">
    <property type="term" value="F:acryloyl-CoA reductase (NADPH) activity"/>
    <property type="evidence" value="ECO:0007669"/>
    <property type="project" value="TreeGrafter"/>
</dbReference>
<dbReference type="EMBL" id="JARPYT010000005">
    <property type="protein sequence ID" value="MDT2636820.1"/>
    <property type="molecule type" value="Genomic_DNA"/>
</dbReference>
<dbReference type="EMBL" id="JARPYR010000004">
    <property type="protein sequence ID" value="MDT2595965.1"/>
    <property type="molecule type" value="Genomic_DNA"/>
</dbReference>
<reference evidence="3 5" key="1">
    <citation type="submission" date="2023-03" db="EMBL/GenBank/DDBJ databases">
        <authorList>
            <person name="Shen W."/>
            <person name="Cai J."/>
        </authorList>
    </citation>
    <scope>NUCLEOTIDE SEQUENCE</scope>
    <source>
        <strain evidence="3">P55-2</strain>
        <strain evidence="2 5">P72-2</strain>
    </source>
</reference>
<dbReference type="SMART" id="SM00829">
    <property type="entry name" value="PKS_ER"/>
    <property type="match status" value="1"/>
</dbReference>
<evidence type="ECO:0000313" key="4">
    <source>
        <dbReference type="Proteomes" id="UP001245561"/>
    </source>
</evidence>
<accession>A0AAP5KPE4</accession>
<dbReference type="SUPFAM" id="SSF51735">
    <property type="entry name" value="NAD(P)-binding Rossmann-fold domains"/>
    <property type="match status" value="1"/>
</dbReference>
<gene>
    <name evidence="3" type="ORF">P7D36_04750</name>
    <name evidence="2" type="ORF">P7D39_02860</name>
</gene>
<dbReference type="Pfam" id="PF00107">
    <property type="entry name" value="ADH_zinc_N"/>
    <property type="match status" value="1"/>
</dbReference>
<dbReference type="InterPro" id="IPR051397">
    <property type="entry name" value="Zn-ADH-like_protein"/>
</dbReference>
<dbReference type="AlphaFoldDB" id="A0AAP5KPE4"/>
<dbReference type="Proteomes" id="UP001245561">
    <property type="component" value="Unassembled WGS sequence"/>
</dbReference>
<dbReference type="InterPro" id="IPR013149">
    <property type="entry name" value="ADH-like_C"/>
</dbReference>
<feature type="domain" description="Enoyl reductase (ER)" evidence="1">
    <location>
        <begin position="11"/>
        <end position="324"/>
    </location>
</feature>
<dbReference type="InterPro" id="IPR014188">
    <property type="entry name" value="Acrylyl-CoA_reductase_AcuI"/>
</dbReference>
<comment type="caution">
    <text evidence="3">The sequence shown here is derived from an EMBL/GenBank/DDBJ whole genome shotgun (WGS) entry which is preliminary data.</text>
</comment>
<dbReference type="InterPro" id="IPR020843">
    <property type="entry name" value="ER"/>
</dbReference>
<dbReference type="PANTHER" id="PTHR43677">
    <property type="entry name" value="SHORT-CHAIN DEHYDROGENASE/REDUCTASE"/>
    <property type="match status" value="1"/>
</dbReference>
<dbReference type="InterPro" id="IPR036291">
    <property type="entry name" value="NAD(P)-bd_dom_sf"/>
</dbReference>
<evidence type="ECO:0000259" key="1">
    <source>
        <dbReference type="SMART" id="SM00829"/>
    </source>
</evidence>